<dbReference type="AlphaFoldDB" id="A0A4Z2HKI9"/>
<dbReference type="Pfam" id="PF03360">
    <property type="entry name" value="Glyco_transf_43"/>
    <property type="match status" value="1"/>
</dbReference>
<dbReference type="SUPFAM" id="SSF53448">
    <property type="entry name" value="Nucleotide-diphospho-sugar transferases"/>
    <property type="match status" value="1"/>
</dbReference>
<evidence type="ECO:0000256" key="11">
    <source>
        <dbReference type="PIRSR" id="PIRSR605027-4"/>
    </source>
</evidence>
<dbReference type="PANTHER" id="PTHR10896:SF8">
    <property type="entry name" value="GALACTOSYLGALACTOSYLXYLOSYLPROTEIN 3-BETA-GLUCURONOSYLTRANSFERASE 2"/>
    <property type="match status" value="1"/>
</dbReference>
<dbReference type="GO" id="GO:0005975">
    <property type="term" value="P:carbohydrate metabolic process"/>
    <property type="evidence" value="ECO:0007669"/>
    <property type="project" value="TreeGrafter"/>
</dbReference>
<accession>A0A4Z2HKI9</accession>
<keyword evidence="12" id="KW-0464">Manganese</keyword>
<keyword evidence="9" id="KW-0325">Glycoprotein</keyword>
<evidence type="ECO:0000313" key="13">
    <source>
        <dbReference type="EMBL" id="TNN65424.1"/>
    </source>
</evidence>
<feature type="site" description="Interaction with galactose moiety of substrate glycoprotein" evidence="11">
    <location>
        <position position="91"/>
    </location>
</feature>
<dbReference type="EMBL" id="SRLO01000235">
    <property type="protein sequence ID" value="TNN65424.1"/>
    <property type="molecule type" value="Genomic_DNA"/>
</dbReference>
<comment type="subcellular location">
    <subcellularLocation>
        <location evidence="12">Golgi apparatus membrane</location>
        <topology evidence="12">Single-pass type II membrane protein</topology>
    </subcellularLocation>
    <subcellularLocation>
        <location evidence="1">Membrane</location>
        <topology evidence="1">Single-pass type II membrane protein</topology>
    </subcellularLocation>
</comment>
<comment type="catalytic activity">
    <reaction evidence="10 12">
        <text>3-O-(beta-D-galactosyl-(1-&gt;3)-beta-D-galactosyl-(1-&gt;4)-beta-D-xylosyl)-L-seryl-[protein] + UDP-alpha-D-glucuronate = 3-O-(beta-D-GlcA-(1-&gt;3)-beta-D-Gal-(1-&gt;3)-beta-D-Gal-(1-&gt;4)-beta-D-Xyl)-L-seryl-[protein] + UDP + H(+)</text>
        <dbReference type="Rhea" id="RHEA:24168"/>
        <dbReference type="Rhea" id="RHEA-COMP:12571"/>
        <dbReference type="Rhea" id="RHEA-COMP:12573"/>
        <dbReference type="ChEBI" id="CHEBI:15378"/>
        <dbReference type="ChEBI" id="CHEBI:58052"/>
        <dbReference type="ChEBI" id="CHEBI:58223"/>
        <dbReference type="ChEBI" id="CHEBI:132090"/>
        <dbReference type="ChEBI" id="CHEBI:132093"/>
        <dbReference type="EC" id="2.4.1.135"/>
    </reaction>
</comment>
<evidence type="ECO:0000256" key="5">
    <source>
        <dbReference type="ARBA" id="ARBA00022692"/>
    </source>
</evidence>
<comment type="cofactor">
    <cofactor evidence="12">
        <name>Mn(2+)</name>
        <dbReference type="ChEBI" id="CHEBI:29035"/>
    </cofactor>
</comment>
<dbReference type="UniPathway" id="UPA00378"/>
<name>A0A4Z2HKI9_9TELE</name>
<comment type="caution">
    <text evidence="13">The sequence shown here is derived from an EMBL/GenBank/DDBJ whole genome shotgun (WGS) entry which is preliminary data.</text>
</comment>
<keyword evidence="14" id="KW-1185">Reference proteome</keyword>
<evidence type="ECO:0000256" key="3">
    <source>
        <dbReference type="ARBA" id="ARBA00012641"/>
    </source>
</evidence>
<organism evidence="13 14">
    <name type="scientific">Liparis tanakae</name>
    <name type="common">Tanaka's snailfish</name>
    <dbReference type="NCBI Taxonomy" id="230148"/>
    <lineage>
        <taxon>Eukaryota</taxon>
        <taxon>Metazoa</taxon>
        <taxon>Chordata</taxon>
        <taxon>Craniata</taxon>
        <taxon>Vertebrata</taxon>
        <taxon>Euteleostomi</taxon>
        <taxon>Actinopterygii</taxon>
        <taxon>Neopterygii</taxon>
        <taxon>Teleostei</taxon>
        <taxon>Neoteleostei</taxon>
        <taxon>Acanthomorphata</taxon>
        <taxon>Eupercaria</taxon>
        <taxon>Perciformes</taxon>
        <taxon>Cottioidei</taxon>
        <taxon>Cottales</taxon>
        <taxon>Liparidae</taxon>
        <taxon>Liparis</taxon>
    </lineage>
</organism>
<evidence type="ECO:0000256" key="10">
    <source>
        <dbReference type="ARBA" id="ARBA00047979"/>
    </source>
</evidence>
<keyword evidence="4 12" id="KW-0808">Transferase</keyword>
<evidence type="ECO:0000313" key="14">
    <source>
        <dbReference type="Proteomes" id="UP000314294"/>
    </source>
</evidence>
<proteinExistence type="inferred from homology"/>
<gene>
    <name evidence="13" type="primary">B3gat2</name>
    <name evidence="13" type="ORF">EYF80_024365</name>
</gene>
<sequence length="157" mass="17551">MSPALIFKLAELQRIGANKKSPASVDWHYMTLRNHCQKAGRSTSGYYTGCDQAATKSYIREYSTQDPRWQMRSTRGVSVWPVGFVGGRAYERPLVSGGKVVGWYTGWRPDRPFATDMAALSVTKLSSVTKAQPLQPAAVVSMNGFRKDRLDECRQGR</sequence>
<dbReference type="EC" id="2.4.1.135" evidence="3 12"/>
<evidence type="ECO:0000256" key="8">
    <source>
        <dbReference type="ARBA" id="ARBA00023136"/>
    </source>
</evidence>
<evidence type="ECO:0000256" key="7">
    <source>
        <dbReference type="ARBA" id="ARBA00022989"/>
    </source>
</evidence>
<dbReference type="GO" id="GO:0046872">
    <property type="term" value="F:metal ion binding"/>
    <property type="evidence" value="ECO:0007669"/>
    <property type="project" value="UniProtKB-KW"/>
</dbReference>
<dbReference type="Gene3D" id="3.90.550.10">
    <property type="entry name" value="Spore Coat Polysaccharide Biosynthesis Protein SpsA, Chain A"/>
    <property type="match status" value="1"/>
</dbReference>
<evidence type="ECO:0000256" key="2">
    <source>
        <dbReference type="ARBA" id="ARBA00007706"/>
    </source>
</evidence>
<keyword evidence="6 12" id="KW-0735">Signal-anchor</keyword>
<keyword evidence="7" id="KW-1133">Transmembrane helix</keyword>
<comment type="similarity">
    <text evidence="2 12">Belongs to the glycosyltransferase 43 family.</text>
</comment>
<dbReference type="OrthoDB" id="675023at2759"/>
<keyword evidence="5" id="KW-0812">Transmembrane</keyword>
<dbReference type="InterPro" id="IPR005027">
    <property type="entry name" value="Glyco_trans_43"/>
</dbReference>
<comment type="pathway">
    <text evidence="12">Protein modification; protein glycosylation.</text>
</comment>
<evidence type="ECO:0000256" key="1">
    <source>
        <dbReference type="ARBA" id="ARBA00004606"/>
    </source>
</evidence>
<evidence type="ECO:0000256" key="12">
    <source>
        <dbReference type="RuleBase" id="RU363127"/>
    </source>
</evidence>
<keyword evidence="8" id="KW-0472">Membrane</keyword>
<protein>
    <recommendedName>
        <fullName evidence="3 12">Galactosylgalactosylxylosylprotein 3-beta-glucuronosyltransferase</fullName>
        <ecNumber evidence="3 12">2.4.1.135</ecNumber>
    </recommendedName>
</protein>
<dbReference type="PANTHER" id="PTHR10896">
    <property type="entry name" value="GALACTOSYLGALACTOSYLXYLOSYLPROTEIN 3-BETA-GLUCURONOSYLTRANSFERASE BETA-1,3-GLUCURONYLTRANSFERASE"/>
    <property type="match status" value="1"/>
</dbReference>
<dbReference type="Proteomes" id="UP000314294">
    <property type="component" value="Unassembled WGS sequence"/>
</dbReference>
<dbReference type="InterPro" id="IPR029044">
    <property type="entry name" value="Nucleotide-diphossugar_trans"/>
</dbReference>
<evidence type="ECO:0000256" key="4">
    <source>
        <dbReference type="ARBA" id="ARBA00022679"/>
    </source>
</evidence>
<keyword evidence="12" id="KW-0479">Metal-binding</keyword>
<evidence type="ECO:0000256" key="9">
    <source>
        <dbReference type="ARBA" id="ARBA00023180"/>
    </source>
</evidence>
<keyword evidence="12" id="KW-0333">Golgi apparatus</keyword>
<evidence type="ECO:0000256" key="6">
    <source>
        <dbReference type="ARBA" id="ARBA00022968"/>
    </source>
</evidence>
<dbReference type="GO" id="GO:0050650">
    <property type="term" value="P:chondroitin sulfate proteoglycan biosynthetic process"/>
    <property type="evidence" value="ECO:0007669"/>
    <property type="project" value="TreeGrafter"/>
</dbReference>
<dbReference type="GO" id="GO:0000139">
    <property type="term" value="C:Golgi membrane"/>
    <property type="evidence" value="ECO:0007669"/>
    <property type="project" value="UniProtKB-SubCell"/>
</dbReference>
<reference evidence="13 14" key="1">
    <citation type="submission" date="2019-03" db="EMBL/GenBank/DDBJ databases">
        <title>First draft genome of Liparis tanakae, snailfish: a comprehensive survey of snailfish specific genes.</title>
        <authorList>
            <person name="Kim W."/>
            <person name="Song I."/>
            <person name="Jeong J.-H."/>
            <person name="Kim D."/>
            <person name="Kim S."/>
            <person name="Ryu S."/>
            <person name="Song J.Y."/>
            <person name="Lee S.K."/>
        </authorList>
    </citation>
    <scope>NUCLEOTIDE SEQUENCE [LARGE SCALE GENOMIC DNA]</scope>
    <source>
        <tissue evidence="13">Muscle</tissue>
    </source>
</reference>
<dbReference type="GO" id="GO:0015018">
    <property type="term" value="F:galactosylgalactosylxylosylprotein 3-beta-glucuronosyltransferase activity"/>
    <property type="evidence" value="ECO:0007669"/>
    <property type="project" value="UniProtKB-UniRule"/>
</dbReference>